<comment type="similarity">
    <text evidence="1">Belongs to the LytR/CpsA/Psr (LCP) family.</text>
</comment>
<dbReference type="Gene3D" id="3.40.630.190">
    <property type="entry name" value="LCP protein"/>
    <property type="match status" value="1"/>
</dbReference>
<gene>
    <name evidence="4" type="ORF">FVP60_10315</name>
</gene>
<evidence type="ECO:0000313" key="5">
    <source>
        <dbReference type="Proteomes" id="UP000321196"/>
    </source>
</evidence>
<dbReference type="PANTHER" id="PTHR33392">
    <property type="entry name" value="POLYISOPRENYL-TEICHOIC ACID--PEPTIDOGLYCAN TEICHOIC ACID TRANSFERASE TAGU"/>
    <property type="match status" value="1"/>
</dbReference>
<dbReference type="EMBL" id="VRSW01000003">
    <property type="protein sequence ID" value="TXK04218.1"/>
    <property type="molecule type" value="Genomic_DNA"/>
</dbReference>
<dbReference type="InterPro" id="IPR050922">
    <property type="entry name" value="LytR/CpsA/Psr_CW_biosynth"/>
</dbReference>
<evidence type="ECO:0000313" key="4">
    <source>
        <dbReference type="EMBL" id="TXK04218.1"/>
    </source>
</evidence>
<dbReference type="Pfam" id="PF03816">
    <property type="entry name" value="LytR_cpsA_psr"/>
    <property type="match status" value="1"/>
</dbReference>
<dbReference type="InterPro" id="IPR004474">
    <property type="entry name" value="LytR_CpsA_psr"/>
</dbReference>
<organism evidence="4 5">
    <name type="scientific">Microbacterium mitrae</name>
    <dbReference type="NCBI Taxonomy" id="664640"/>
    <lineage>
        <taxon>Bacteria</taxon>
        <taxon>Bacillati</taxon>
        <taxon>Actinomycetota</taxon>
        <taxon>Actinomycetes</taxon>
        <taxon>Micrococcales</taxon>
        <taxon>Microbacteriaceae</taxon>
        <taxon>Microbacterium</taxon>
    </lineage>
</organism>
<proteinExistence type="inferred from homology"/>
<reference evidence="4 5" key="1">
    <citation type="submission" date="2019-08" db="EMBL/GenBank/DDBJ databases">
        <authorList>
            <person name="Dong K."/>
        </authorList>
    </citation>
    <scope>NUCLEOTIDE SEQUENCE [LARGE SCALE GENOMIC DNA]</scope>
    <source>
        <strain evidence="4 5">M4-8</strain>
    </source>
</reference>
<evidence type="ECO:0000256" key="2">
    <source>
        <dbReference type="SAM" id="MobiDB-lite"/>
    </source>
</evidence>
<feature type="region of interest" description="Disordered" evidence="2">
    <location>
        <begin position="360"/>
        <end position="417"/>
    </location>
</feature>
<sequence length="417" mass="43715">MKSPSAWGSIVRFVSIGLATLLVAGAGVAAFIATDLTASFSADAVDIGGEAPPDIAAYDGPVQILVAGTDVCEPEYADLFGERCSDGEDGARSDVLMLLNISAPPRKVTVISFPRDLMVPIPECTDANGNSTWAQSKEQINSAFNTGGLACTVATVRELTGQPIQFAASINWGGVIQMTDAIGGVDVCIGSDMYDRHTGIDWKAGPRTISGYEALQFLRTRHGVGNGSDLGRISNQQQYMSNLVKKLMSEQVLSNPGTLLRLAKVAVEAIDPSTSMADPYTLMQIALAVKDVPFEDFVFVQYPVQTDPDNENRVVPIYDDADALWAAIASGQTLTVTGGTGGSLTEAEVAAQQAENMYDGDGDGLDDATGQPMPTEIVEETPPPVDPGTEVPGALPESITGTNAAQNTCSDGTISNE</sequence>
<dbReference type="Proteomes" id="UP000321196">
    <property type="component" value="Unassembled WGS sequence"/>
</dbReference>
<comment type="caution">
    <text evidence="4">The sequence shown here is derived from an EMBL/GenBank/DDBJ whole genome shotgun (WGS) entry which is preliminary data.</text>
</comment>
<dbReference type="NCBIfam" id="TIGR00350">
    <property type="entry name" value="lytR_cpsA_psr"/>
    <property type="match status" value="1"/>
</dbReference>
<accession>A0A5C8HPB1</accession>
<feature type="domain" description="Cell envelope-related transcriptional attenuator" evidence="3">
    <location>
        <begin position="92"/>
        <end position="248"/>
    </location>
</feature>
<keyword evidence="5" id="KW-1185">Reference proteome</keyword>
<dbReference type="PANTHER" id="PTHR33392:SF6">
    <property type="entry name" value="POLYISOPRENYL-TEICHOIC ACID--PEPTIDOGLYCAN TEICHOIC ACID TRANSFERASE TAGU"/>
    <property type="match status" value="1"/>
</dbReference>
<dbReference type="AlphaFoldDB" id="A0A5C8HPB1"/>
<name>A0A5C8HPB1_9MICO</name>
<protein>
    <submittedName>
        <fullName evidence="4">LytR family transcriptional regulator</fullName>
    </submittedName>
</protein>
<dbReference type="OrthoDB" id="9782542at2"/>
<feature type="compositionally biased region" description="Polar residues" evidence="2">
    <location>
        <begin position="399"/>
        <end position="417"/>
    </location>
</feature>
<evidence type="ECO:0000256" key="1">
    <source>
        <dbReference type="ARBA" id="ARBA00006068"/>
    </source>
</evidence>
<evidence type="ECO:0000259" key="3">
    <source>
        <dbReference type="Pfam" id="PF03816"/>
    </source>
</evidence>